<organism evidence="1 2">
    <name type="scientific">Micromonospora krabiensis</name>
    <dbReference type="NCBI Taxonomy" id="307121"/>
    <lineage>
        <taxon>Bacteria</taxon>
        <taxon>Bacillati</taxon>
        <taxon>Actinomycetota</taxon>
        <taxon>Actinomycetes</taxon>
        <taxon>Micromonosporales</taxon>
        <taxon>Micromonosporaceae</taxon>
        <taxon>Micromonospora</taxon>
    </lineage>
</organism>
<dbReference type="AlphaFoldDB" id="A0A1C3N5W8"/>
<evidence type="ECO:0000313" key="1">
    <source>
        <dbReference type="EMBL" id="SBV27953.1"/>
    </source>
</evidence>
<keyword evidence="2" id="KW-1185">Reference proteome</keyword>
<dbReference type="RefSeq" id="WP_172836450.1">
    <property type="nucleotide sequence ID" value="NZ_JBHRWG010000004.1"/>
</dbReference>
<dbReference type="Proteomes" id="UP000199393">
    <property type="component" value="Chromosome I"/>
</dbReference>
<dbReference type="STRING" id="307121.GA0070620_3484"/>
<dbReference type="EMBL" id="LT598496">
    <property type="protein sequence ID" value="SBV27953.1"/>
    <property type="molecule type" value="Genomic_DNA"/>
</dbReference>
<protein>
    <submittedName>
        <fullName evidence="1">Uncharacterized protein</fullName>
    </submittedName>
</protein>
<name>A0A1C3N5W8_9ACTN</name>
<gene>
    <name evidence="1" type="ORF">GA0070620_3484</name>
</gene>
<reference evidence="2" key="1">
    <citation type="submission" date="2016-06" db="EMBL/GenBank/DDBJ databases">
        <authorList>
            <person name="Varghese N."/>
            <person name="Submissions Spin"/>
        </authorList>
    </citation>
    <scope>NUCLEOTIDE SEQUENCE [LARGE SCALE GENOMIC DNA]</scope>
    <source>
        <strain evidence="2">DSM 45344</strain>
    </source>
</reference>
<sequence length="157" mass="17118">MRFTPRKEEVQPVIDILESDDFDSADDMAKALIREVVDMLWFRDWHVLVVNRDGQAVAFGPFASEPEAKALGTKWQGTLLPGDPTRWGVVPVRGLGATAEERQGGGYGFCTTEGCGHPAYAHSMDGSARGYCIVCGRHGACEKYAQAAKKKTRAKAT</sequence>
<proteinExistence type="predicted"/>
<evidence type="ECO:0000313" key="2">
    <source>
        <dbReference type="Proteomes" id="UP000199393"/>
    </source>
</evidence>
<accession>A0A1C3N5W8</accession>